<gene>
    <name evidence="2" type="ORF">A3844_26200</name>
</gene>
<comment type="caution">
    <text evidence="2">The sequence shown here is derived from an EMBL/GenBank/DDBJ whole genome shotgun (WGS) entry which is preliminary data.</text>
</comment>
<sequence length="186" mass="20281">MPEATNPMRKKWFRNYVIVMTAAIAILLVLLFAKEPADTPKETVETEGIPANTVTADISAKTGLRETAGEALEMVSEADTPSQDGVYLIRDSRSRGRGGFESIFTCVPEYGKELSIRIKNNGSSGIIIANVIRGSHEYGYVDVKAGQSITRTFHMADGSGISGEWKVYLTTQDGHETDLNIAAEQH</sequence>
<evidence type="ECO:0000256" key="1">
    <source>
        <dbReference type="SAM" id="Phobius"/>
    </source>
</evidence>
<organism evidence="2 3">
    <name type="scientific">Paenibacillus helianthi</name>
    <dbReference type="NCBI Taxonomy" id="1349432"/>
    <lineage>
        <taxon>Bacteria</taxon>
        <taxon>Bacillati</taxon>
        <taxon>Bacillota</taxon>
        <taxon>Bacilli</taxon>
        <taxon>Bacillales</taxon>
        <taxon>Paenibacillaceae</taxon>
        <taxon>Paenibacillus</taxon>
    </lineage>
</organism>
<keyword evidence="1" id="KW-0472">Membrane</keyword>
<reference evidence="2 3" key="1">
    <citation type="submission" date="2016-03" db="EMBL/GenBank/DDBJ databases">
        <authorList>
            <person name="Sant'Anna F.H."/>
            <person name="Ambrosini A."/>
            <person name="Souza R."/>
            <person name="Bach E."/>
            <person name="Fernandes G."/>
            <person name="Balsanelli E."/>
            <person name="Baura V.A."/>
            <person name="Souza E.M."/>
            <person name="Passaglia L."/>
        </authorList>
    </citation>
    <scope>NUCLEOTIDE SEQUENCE [LARGE SCALE GENOMIC DNA]</scope>
    <source>
        <strain evidence="2 3">P26E</strain>
    </source>
</reference>
<accession>A0ABX3EJU6</accession>
<keyword evidence="3" id="KW-1185">Reference proteome</keyword>
<dbReference type="EMBL" id="LVWI01000079">
    <property type="protein sequence ID" value="OKP81494.1"/>
    <property type="molecule type" value="Genomic_DNA"/>
</dbReference>
<keyword evidence="1" id="KW-0812">Transmembrane</keyword>
<name>A0ABX3EJU6_9BACL</name>
<feature type="transmembrane region" description="Helical" evidence="1">
    <location>
        <begin position="12"/>
        <end position="33"/>
    </location>
</feature>
<evidence type="ECO:0000313" key="3">
    <source>
        <dbReference type="Proteomes" id="UP000186058"/>
    </source>
</evidence>
<dbReference type="Proteomes" id="UP000186058">
    <property type="component" value="Unassembled WGS sequence"/>
</dbReference>
<proteinExistence type="predicted"/>
<evidence type="ECO:0000313" key="2">
    <source>
        <dbReference type="EMBL" id="OKP81494.1"/>
    </source>
</evidence>
<dbReference type="RefSeq" id="WP_074109047.1">
    <property type="nucleotide sequence ID" value="NZ_LVWI01000079.1"/>
</dbReference>
<keyword evidence="1" id="KW-1133">Transmembrane helix</keyword>
<protein>
    <recommendedName>
        <fullName evidence="4">P/Homo B domain-containing protein</fullName>
    </recommendedName>
</protein>
<evidence type="ECO:0008006" key="4">
    <source>
        <dbReference type="Google" id="ProtNLM"/>
    </source>
</evidence>